<reference evidence="2 3" key="1">
    <citation type="submission" date="2018-01" db="EMBL/GenBank/DDBJ databases">
        <title>A novel member of the phylum Bacteroidetes isolated from glacier ice.</title>
        <authorList>
            <person name="Liu Q."/>
            <person name="Xin Y.-H."/>
        </authorList>
    </citation>
    <scope>NUCLEOTIDE SEQUENCE [LARGE SCALE GENOMIC DNA]</scope>
    <source>
        <strain evidence="2 3">RB1R16</strain>
    </source>
</reference>
<protein>
    <recommendedName>
        <fullName evidence="4">Secretion system C-terminal sorting domain-containing protein</fullName>
    </recommendedName>
</protein>
<dbReference type="RefSeq" id="WP_105038230.1">
    <property type="nucleotide sequence ID" value="NZ_PPSL01000002.1"/>
</dbReference>
<keyword evidence="3" id="KW-1185">Reference proteome</keyword>
<dbReference type="Proteomes" id="UP000239872">
    <property type="component" value="Unassembled WGS sequence"/>
</dbReference>
<evidence type="ECO:0000313" key="3">
    <source>
        <dbReference type="Proteomes" id="UP000239872"/>
    </source>
</evidence>
<dbReference type="InterPro" id="IPR026444">
    <property type="entry name" value="Secre_tail"/>
</dbReference>
<evidence type="ECO:0000256" key="1">
    <source>
        <dbReference type="SAM" id="SignalP"/>
    </source>
</evidence>
<dbReference type="AlphaFoldDB" id="A0A2S7SXK1"/>
<gene>
    <name evidence="2" type="ORF">CJD36_005995</name>
</gene>
<dbReference type="EMBL" id="PPSL01000002">
    <property type="protein sequence ID" value="PQJ11351.1"/>
    <property type="molecule type" value="Genomic_DNA"/>
</dbReference>
<feature type="signal peptide" evidence="1">
    <location>
        <begin position="1"/>
        <end position="19"/>
    </location>
</feature>
<organism evidence="2 3">
    <name type="scientific">Flavipsychrobacter stenotrophus</name>
    <dbReference type="NCBI Taxonomy" id="2077091"/>
    <lineage>
        <taxon>Bacteria</taxon>
        <taxon>Pseudomonadati</taxon>
        <taxon>Bacteroidota</taxon>
        <taxon>Chitinophagia</taxon>
        <taxon>Chitinophagales</taxon>
        <taxon>Chitinophagaceae</taxon>
        <taxon>Flavipsychrobacter</taxon>
    </lineage>
</organism>
<dbReference type="OrthoDB" id="5500612at2"/>
<proteinExistence type="predicted"/>
<evidence type="ECO:0008006" key="4">
    <source>
        <dbReference type="Google" id="ProtNLM"/>
    </source>
</evidence>
<evidence type="ECO:0000313" key="2">
    <source>
        <dbReference type="EMBL" id="PQJ11351.1"/>
    </source>
</evidence>
<comment type="caution">
    <text evidence="2">The sequence shown here is derived from an EMBL/GenBank/DDBJ whole genome shotgun (WGS) entry which is preliminary data.</text>
</comment>
<sequence>MKKILLLSSMVVLSLAANAQYGLSGFAPYTQNFDAIGAGLPTGWNVYSGASMTFGGTLETFSGSTSYGIFNDTTCATSAVVGGGFKNYASANAVTSGTSCTLQQSETNRAMGVRQVSPSNASHPNLDSGASFVFQVANTGGISALGCTFKLQSLDVSSPRVTTWRLQYKIGAAGTWTGVTPTSGTMTTGGNLFSNNTITASFGAALDNLSSNVYFRIVTIDFSSGTGNRPSTAIDDFTLTWTGKAGINDVASQGTLPLSVTNASTSAIGFNFDAEDAGNYTIVLTDMVGRKVATQNVDVVHGNQNVAFNGLSLTPGMYIAKISNGVTSGITKVIVQ</sequence>
<feature type="chain" id="PRO_5015621330" description="Secretion system C-terminal sorting domain-containing protein" evidence="1">
    <location>
        <begin position="20"/>
        <end position="336"/>
    </location>
</feature>
<name>A0A2S7SXK1_9BACT</name>
<keyword evidence="1" id="KW-0732">Signal</keyword>
<accession>A0A2S7SXK1</accession>
<dbReference type="NCBIfam" id="TIGR04183">
    <property type="entry name" value="Por_Secre_tail"/>
    <property type="match status" value="1"/>
</dbReference>